<keyword evidence="5" id="KW-1185">Reference proteome</keyword>
<feature type="region of interest" description="Disordered" evidence="1">
    <location>
        <begin position="572"/>
        <end position="655"/>
    </location>
</feature>
<evidence type="ECO:0000313" key="4">
    <source>
        <dbReference type="EMBL" id="SET34859.1"/>
    </source>
</evidence>
<evidence type="ECO:0000259" key="3">
    <source>
        <dbReference type="PROSITE" id="PS51172"/>
    </source>
</evidence>
<sequence>MRKRTSKLVIAGLLSISMFGTTVGAKEQGAAYNATTWYQHGSSVKVSENQLKTTIPAGYEVNQSTQASAKKGAYTKLFAQDCVQDLNITVDENNWNYLLQHANKEPYVLADKVSIGGESIEYVGLKTKGNYSLLTAWQSDSDRFSFAINVGKYVKKDKGYSDTQNFYGLKKFSLNNVTGDATYLKEYLAYKLFRELGIPAPECSLVKLNINGKYWGVYTLLENIDSPMYKSKTGFSDVDLYKPEKKGGSLVYSSAFDPYLNGSRDFDLSTYDQNGNVLSGYTGLWDHQETGTTIEDYLDEMSSAKTQEEKEKAKKTGEKVKKGMKGLLTWMKKLNELNQTSNGNTASYEAAAEEILDVDAVLKYFAGNTFVAMLDGYQSEEPHNFCIGYHDGKVFAVPWDYNYSFGAFNLSSASEYINFNIDKPVAKVNIQERPLLNVLLKNDHFRARYEKYLLDCCKIACAGGTVTDTDLAGNSFTRTYQPYYFKSIIENFKNGELGTALRQNPVEKPFYTYDEYVKSCTPFENLINQRTVAVINQVYDNFDKVSDIGINMSSMGFTHAWGGGGFPGMWGGWPGMGGSNNTQGTEPWPIPEIKDSGYVQPSPSPSIKPSAKPSPSPSIKPSAKPSPSPSIKPSAKPSPSPSVKPSSTPADGTSNVKVTLSNQTSAVSNTIGGSISLNVTDDKALDLSKVKVKYYFSADSNSNQTVWIDSAAMQYQRAPWYAALTDGVSAAVKTVRTGSSMADRCMEIGFTSTDKLEQGATLTINFRLANDNWSSFNQANDYSYGKAENIVVLYDGKVVSGVEPE</sequence>
<dbReference type="InterPro" id="IPR014867">
    <property type="entry name" value="Spore_coat_CotH_CotH2/3/7"/>
</dbReference>
<keyword evidence="2" id="KW-0732">Signal</keyword>
<gene>
    <name evidence="4" type="ORF">SAMN04487772_11622</name>
</gene>
<reference evidence="4 5" key="1">
    <citation type="submission" date="2016-10" db="EMBL/GenBank/DDBJ databases">
        <authorList>
            <person name="de Groot N.N."/>
        </authorList>
    </citation>
    <scope>NUCLEOTIDE SEQUENCE [LARGE SCALE GENOMIC DNA]</scope>
    <source>
        <strain evidence="4 5">DSM 1801</strain>
    </source>
</reference>
<evidence type="ECO:0000256" key="2">
    <source>
        <dbReference type="SAM" id="SignalP"/>
    </source>
</evidence>
<evidence type="ECO:0000313" key="5">
    <source>
        <dbReference type="Proteomes" id="UP000199800"/>
    </source>
</evidence>
<feature type="signal peptide" evidence="2">
    <location>
        <begin position="1"/>
        <end position="25"/>
    </location>
</feature>
<dbReference type="GO" id="GO:0030248">
    <property type="term" value="F:cellulose binding"/>
    <property type="evidence" value="ECO:0007669"/>
    <property type="project" value="InterPro"/>
</dbReference>
<dbReference type="Proteomes" id="UP000199800">
    <property type="component" value="Unassembled WGS sequence"/>
</dbReference>
<dbReference type="RefSeq" id="WP_092478216.1">
    <property type="nucleotide sequence ID" value="NZ_FOHN01000016.1"/>
</dbReference>
<dbReference type="Gene3D" id="2.60.40.710">
    <property type="entry name" value="Endoglucanase-like"/>
    <property type="match status" value="1"/>
</dbReference>
<name>A0A1I0DQL8_9FIRM</name>
<dbReference type="AlphaFoldDB" id="A0A1I0DQL8"/>
<dbReference type="InterPro" id="IPR036966">
    <property type="entry name" value="CBM3_sf"/>
</dbReference>
<dbReference type="PROSITE" id="PS51172">
    <property type="entry name" value="CBM3"/>
    <property type="match status" value="1"/>
</dbReference>
<dbReference type="EMBL" id="FOHN01000016">
    <property type="protein sequence ID" value="SET34859.1"/>
    <property type="molecule type" value="Genomic_DNA"/>
</dbReference>
<protein>
    <submittedName>
        <fullName evidence="4">Cellulose binding domain-containing protein</fullName>
    </submittedName>
</protein>
<dbReference type="Pfam" id="PF00942">
    <property type="entry name" value="CBM_3"/>
    <property type="match status" value="1"/>
</dbReference>
<dbReference type="SUPFAM" id="SSF49384">
    <property type="entry name" value="Carbohydrate-binding domain"/>
    <property type="match status" value="1"/>
</dbReference>
<dbReference type="GO" id="GO:0005975">
    <property type="term" value="P:carbohydrate metabolic process"/>
    <property type="evidence" value="ECO:0007669"/>
    <property type="project" value="InterPro"/>
</dbReference>
<organism evidence="4 5">
    <name type="scientific">[Clostridium] polysaccharolyticum</name>
    <dbReference type="NCBI Taxonomy" id="29364"/>
    <lineage>
        <taxon>Bacteria</taxon>
        <taxon>Bacillati</taxon>
        <taxon>Bacillota</taxon>
        <taxon>Clostridia</taxon>
        <taxon>Lachnospirales</taxon>
        <taxon>Lachnospiraceae</taxon>
    </lineage>
</organism>
<dbReference type="OrthoDB" id="3235126at2"/>
<dbReference type="InterPro" id="IPR008965">
    <property type="entry name" value="CBM2/CBM3_carb-bd_dom_sf"/>
</dbReference>
<dbReference type="STRING" id="29364.SAMN04487772_11622"/>
<feature type="domain" description="CBM3" evidence="3">
    <location>
        <begin position="651"/>
        <end position="805"/>
    </location>
</feature>
<dbReference type="Pfam" id="PF08757">
    <property type="entry name" value="CotH"/>
    <property type="match status" value="1"/>
</dbReference>
<dbReference type="InterPro" id="IPR001956">
    <property type="entry name" value="CBM3"/>
</dbReference>
<proteinExistence type="predicted"/>
<accession>A0A1I0DQL8</accession>
<dbReference type="PANTHER" id="PTHR40050:SF1">
    <property type="entry name" value="INNER SPORE COAT PROTEIN H"/>
    <property type="match status" value="1"/>
</dbReference>
<feature type="compositionally biased region" description="Pro residues" evidence="1">
    <location>
        <begin position="602"/>
        <end position="642"/>
    </location>
</feature>
<feature type="chain" id="PRO_5011657869" evidence="2">
    <location>
        <begin position="26"/>
        <end position="805"/>
    </location>
</feature>
<evidence type="ECO:0000256" key="1">
    <source>
        <dbReference type="SAM" id="MobiDB-lite"/>
    </source>
</evidence>
<dbReference type="PANTHER" id="PTHR40050">
    <property type="entry name" value="INNER SPORE COAT PROTEIN H"/>
    <property type="match status" value="1"/>
</dbReference>